<evidence type="ECO:0000313" key="1">
    <source>
        <dbReference type="EMBL" id="OPA81396.1"/>
    </source>
</evidence>
<dbReference type="EMBL" id="MSZX01000001">
    <property type="protein sequence ID" value="OPA81396.1"/>
    <property type="molecule type" value="Genomic_DNA"/>
</dbReference>
<dbReference type="Pfam" id="PF11167">
    <property type="entry name" value="DUF2953"/>
    <property type="match status" value="1"/>
</dbReference>
<accession>A0A1T2XNU7</accession>
<dbReference type="OrthoDB" id="1683589at2"/>
<sequence length="227" mass="26494">MWMWIWIGIISCIIIFGVVIARSYIDIKILCNKVQEDDYISIKAKMLFGLVKFNYQIRQISFKGFEQGFLVKREQKDNFLAGHKTRDKFEFDFHYLQKMYDRVNLLVKYTPDLIRWTKKILRHVHCSILTWETHIGMEDAADTAVASGAMWAIKGTATGWLSHLIRLQHQPEIQVHTHFHGPQFTTEFRCIAKIRFGHAMVAGVILLVRVVKVKGGLKLWQSILFKA</sequence>
<dbReference type="STRING" id="1324314.BVG16_03545"/>
<keyword evidence="2" id="KW-1185">Reference proteome</keyword>
<evidence type="ECO:0000313" key="2">
    <source>
        <dbReference type="Proteomes" id="UP000190188"/>
    </source>
</evidence>
<proteinExistence type="predicted"/>
<dbReference type="InterPro" id="IPR021338">
    <property type="entry name" value="DUF2953"/>
</dbReference>
<dbReference type="Proteomes" id="UP000190188">
    <property type="component" value="Unassembled WGS sequence"/>
</dbReference>
<dbReference type="AlphaFoldDB" id="A0A1T2XNU7"/>
<evidence type="ECO:0008006" key="3">
    <source>
        <dbReference type="Google" id="ProtNLM"/>
    </source>
</evidence>
<reference evidence="1 2" key="1">
    <citation type="submission" date="2017-01" db="EMBL/GenBank/DDBJ databases">
        <title>Genome analysis of Paenibacillus selenitrireducens ES3-24.</title>
        <authorList>
            <person name="Xu D."/>
            <person name="Yao R."/>
            <person name="Zheng S."/>
        </authorList>
    </citation>
    <scope>NUCLEOTIDE SEQUENCE [LARGE SCALE GENOMIC DNA]</scope>
    <source>
        <strain evidence="1 2">ES3-24</strain>
    </source>
</reference>
<organism evidence="1 2">
    <name type="scientific">Paenibacillus selenitireducens</name>
    <dbReference type="NCBI Taxonomy" id="1324314"/>
    <lineage>
        <taxon>Bacteria</taxon>
        <taxon>Bacillati</taxon>
        <taxon>Bacillota</taxon>
        <taxon>Bacilli</taxon>
        <taxon>Bacillales</taxon>
        <taxon>Paenibacillaceae</taxon>
        <taxon>Paenibacillus</taxon>
    </lineage>
</organism>
<protein>
    <recommendedName>
        <fullName evidence="3">DUF2953 domain-containing protein</fullName>
    </recommendedName>
</protein>
<comment type="caution">
    <text evidence="1">The sequence shown here is derived from an EMBL/GenBank/DDBJ whole genome shotgun (WGS) entry which is preliminary data.</text>
</comment>
<gene>
    <name evidence="1" type="ORF">BVG16_03545</name>
</gene>
<name>A0A1T2XNU7_9BACL</name>